<proteinExistence type="predicted"/>
<evidence type="ECO:0000313" key="2">
    <source>
        <dbReference type="EMBL" id="KAK6738818.1"/>
    </source>
</evidence>
<protein>
    <submittedName>
        <fullName evidence="2">Uncharacterized protein</fullName>
    </submittedName>
</protein>
<reference evidence="2 3" key="1">
    <citation type="submission" date="2023-08" db="EMBL/GenBank/DDBJ databases">
        <title>A Necator americanus chromosomal reference genome.</title>
        <authorList>
            <person name="Ilik V."/>
            <person name="Petrzelkova K.J."/>
            <person name="Pardy F."/>
            <person name="Fuh T."/>
            <person name="Niatou-Singa F.S."/>
            <person name="Gouil Q."/>
            <person name="Baker L."/>
            <person name="Ritchie M.E."/>
            <person name="Jex A.R."/>
            <person name="Gazzola D."/>
            <person name="Li H."/>
            <person name="Toshio Fujiwara R."/>
            <person name="Zhan B."/>
            <person name="Aroian R.V."/>
            <person name="Pafco B."/>
            <person name="Schwarz E.M."/>
        </authorList>
    </citation>
    <scope>NUCLEOTIDE SEQUENCE [LARGE SCALE GENOMIC DNA]</scope>
    <source>
        <strain evidence="2 3">Aroian</strain>
        <tissue evidence="2">Whole animal</tissue>
    </source>
</reference>
<name>A0ABR1CMB4_NECAM</name>
<dbReference type="Proteomes" id="UP001303046">
    <property type="component" value="Unassembled WGS sequence"/>
</dbReference>
<sequence>MNGSDEVGDEPKKRVDANAPTDRTIDDELEDPFEDPALVTHVSIPRYNVAGFARKFCVDACCERKS</sequence>
<evidence type="ECO:0000256" key="1">
    <source>
        <dbReference type="SAM" id="MobiDB-lite"/>
    </source>
</evidence>
<organism evidence="2 3">
    <name type="scientific">Necator americanus</name>
    <name type="common">Human hookworm</name>
    <dbReference type="NCBI Taxonomy" id="51031"/>
    <lineage>
        <taxon>Eukaryota</taxon>
        <taxon>Metazoa</taxon>
        <taxon>Ecdysozoa</taxon>
        <taxon>Nematoda</taxon>
        <taxon>Chromadorea</taxon>
        <taxon>Rhabditida</taxon>
        <taxon>Rhabditina</taxon>
        <taxon>Rhabditomorpha</taxon>
        <taxon>Strongyloidea</taxon>
        <taxon>Ancylostomatidae</taxon>
        <taxon>Bunostominae</taxon>
        <taxon>Necator</taxon>
    </lineage>
</organism>
<dbReference type="EMBL" id="JAVFWL010000002">
    <property type="protein sequence ID" value="KAK6738818.1"/>
    <property type="molecule type" value="Genomic_DNA"/>
</dbReference>
<evidence type="ECO:0000313" key="3">
    <source>
        <dbReference type="Proteomes" id="UP001303046"/>
    </source>
</evidence>
<accession>A0ABR1CMB4</accession>
<keyword evidence="3" id="KW-1185">Reference proteome</keyword>
<feature type="region of interest" description="Disordered" evidence="1">
    <location>
        <begin position="1"/>
        <end position="29"/>
    </location>
</feature>
<comment type="caution">
    <text evidence="2">The sequence shown here is derived from an EMBL/GenBank/DDBJ whole genome shotgun (WGS) entry which is preliminary data.</text>
</comment>
<gene>
    <name evidence="2" type="primary">Necator_chrII.g8533</name>
    <name evidence="2" type="ORF">RB195_020738</name>
</gene>